<protein>
    <submittedName>
        <fullName evidence="1">Uncharacterized protein</fullName>
    </submittedName>
</protein>
<gene>
    <name evidence="1" type="ORF">FC50_GL001416</name>
</gene>
<dbReference type="STRING" id="1423783.FC50_GL001416"/>
<dbReference type="AlphaFoldDB" id="A0A0R1TXM1"/>
<proteinExistence type="predicted"/>
<comment type="caution">
    <text evidence="1">The sequence shown here is derived from an EMBL/GenBank/DDBJ whole genome shotgun (WGS) entry which is preliminary data.</text>
</comment>
<dbReference type="PATRIC" id="fig|1423783.4.peg.1457"/>
<dbReference type="Proteomes" id="UP000051922">
    <property type="component" value="Unassembled WGS sequence"/>
</dbReference>
<reference evidence="1 2" key="1">
    <citation type="journal article" date="2015" name="Genome Announc.">
        <title>Expanding the biotechnology potential of lactobacilli through comparative genomics of 213 strains and associated genera.</title>
        <authorList>
            <person name="Sun Z."/>
            <person name="Harris H.M."/>
            <person name="McCann A."/>
            <person name="Guo C."/>
            <person name="Argimon S."/>
            <person name="Zhang W."/>
            <person name="Yang X."/>
            <person name="Jeffery I.B."/>
            <person name="Cooney J.C."/>
            <person name="Kagawa T.F."/>
            <person name="Liu W."/>
            <person name="Song Y."/>
            <person name="Salvetti E."/>
            <person name="Wrobel A."/>
            <person name="Rasinkangas P."/>
            <person name="Parkhill J."/>
            <person name="Rea M.C."/>
            <person name="O'Sullivan O."/>
            <person name="Ritari J."/>
            <person name="Douillard F.P."/>
            <person name="Paul Ross R."/>
            <person name="Yang R."/>
            <person name="Briner A.E."/>
            <person name="Felis G.E."/>
            <person name="de Vos W.M."/>
            <person name="Barrangou R."/>
            <person name="Klaenhammer T.R."/>
            <person name="Caufield P.W."/>
            <person name="Cui Y."/>
            <person name="Zhang H."/>
            <person name="O'Toole P.W."/>
        </authorList>
    </citation>
    <scope>NUCLEOTIDE SEQUENCE [LARGE SCALE GENOMIC DNA]</scope>
    <source>
        <strain evidence="1 2">DSM 15945</strain>
    </source>
</reference>
<organism evidence="1 2">
    <name type="scientific">Lacticaseibacillus pantheris DSM 15945 = JCM 12539 = NBRC 106106</name>
    <dbReference type="NCBI Taxonomy" id="1423783"/>
    <lineage>
        <taxon>Bacteria</taxon>
        <taxon>Bacillati</taxon>
        <taxon>Bacillota</taxon>
        <taxon>Bacilli</taxon>
        <taxon>Lactobacillales</taxon>
        <taxon>Lactobacillaceae</taxon>
        <taxon>Lacticaseibacillus</taxon>
    </lineage>
</organism>
<evidence type="ECO:0000313" key="1">
    <source>
        <dbReference type="EMBL" id="KRL86009.1"/>
    </source>
</evidence>
<name>A0A0R1TXM1_9LACO</name>
<keyword evidence="2" id="KW-1185">Reference proteome</keyword>
<dbReference type="EMBL" id="AZFJ01000049">
    <property type="protein sequence ID" value="KRL86009.1"/>
    <property type="molecule type" value="Genomic_DNA"/>
</dbReference>
<sequence length="81" mass="9268">MSNTDSAVTQIEMIRIIKQFRQQGFQGKYGAMQRVAGSDHEYFVALTDAQTEMAGLFRISLITNQIDFQYMLDEDHVFAAE</sequence>
<accession>A0A0R1TXM1</accession>
<dbReference type="OrthoDB" id="2296847at2"/>
<evidence type="ECO:0000313" key="2">
    <source>
        <dbReference type="Proteomes" id="UP000051922"/>
    </source>
</evidence>
<dbReference type="RefSeq" id="WP_054650781.1">
    <property type="nucleotide sequence ID" value="NZ_AZFJ01000049.1"/>
</dbReference>